<reference evidence="1" key="1">
    <citation type="submission" date="2022-06" db="EMBL/GenBank/DDBJ databases">
        <title>Phylogenomic reconstructions and comparative analyses of Kickxellomycotina fungi.</title>
        <authorList>
            <person name="Reynolds N.K."/>
            <person name="Stajich J.E."/>
            <person name="Barry K."/>
            <person name="Grigoriev I.V."/>
            <person name="Crous P."/>
            <person name="Smith M.E."/>
        </authorList>
    </citation>
    <scope>NUCLEOTIDE SEQUENCE</scope>
    <source>
        <strain evidence="1">RSA 2271</strain>
    </source>
</reference>
<feature type="non-terminal residue" evidence="1">
    <location>
        <position position="177"/>
    </location>
</feature>
<organism evidence="1 2">
    <name type="scientific">Spiromyces aspiralis</name>
    <dbReference type="NCBI Taxonomy" id="68401"/>
    <lineage>
        <taxon>Eukaryota</taxon>
        <taxon>Fungi</taxon>
        <taxon>Fungi incertae sedis</taxon>
        <taxon>Zoopagomycota</taxon>
        <taxon>Kickxellomycotina</taxon>
        <taxon>Kickxellomycetes</taxon>
        <taxon>Kickxellales</taxon>
        <taxon>Kickxellaceae</taxon>
        <taxon>Spiromyces</taxon>
    </lineage>
</organism>
<name>A0ACC1H639_9FUNG</name>
<comment type="caution">
    <text evidence="1">The sequence shown here is derived from an EMBL/GenBank/DDBJ whole genome shotgun (WGS) entry which is preliminary data.</text>
</comment>
<evidence type="ECO:0000313" key="1">
    <source>
        <dbReference type="EMBL" id="KAJ1669502.1"/>
    </source>
</evidence>
<accession>A0ACC1H639</accession>
<gene>
    <name evidence="1" type="ORF">EV182_008732</name>
</gene>
<dbReference type="EMBL" id="JAMZIH010009878">
    <property type="protein sequence ID" value="KAJ1669502.1"/>
    <property type="molecule type" value="Genomic_DNA"/>
</dbReference>
<dbReference type="Proteomes" id="UP001145114">
    <property type="component" value="Unassembled WGS sequence"/>
</dbReference>
<evidence type="ECO:0000313" key="2">
    <source>
        <dbReference type="Proteomes" id="UP001145114"/>
    </source>
</evidence>
<protein>
    <submittedName>
        <fullName evidence="1">Uncharacterized protein</fullName>
    </submittedName>
</protein>
<keyword evidence="2" id="KW-1185">Reference proteome</keyword>
<proteinExistence type="predicted"/>
<sequence>MRCHSAILSECGILHRNISTNIILVVRPESGHVRGMLIDFDCAVDTEDSEGEAQTEVAGTHPFMSVLNLEDSPGKRTALDDWESLLYVICWLGTYGINEHTRRKEDDSGDDSKPEKLPIREWRYGSFDEIALKKRLYLDNEYTFRSAILVGFNPNMEHWTMLASLALELRATLIDWE</sequence>